<dbReference type="GO" id="GO:0005096">
    <property type="term" value="F:GTPase activator activity"/>
    <property type="evidence" value="ECO:0007669"/>
    <property type="project" value="UniProtKB-KW"/>
</dbReference>
<feature type="region of interest" description="Disordered" evidence="4">
    <location>
        <begin position="736"/>
        <end position="771"/>
    </location>
</feature>
<dbReference type="InterPro" id="IPR008936">
    <property type="entry name" value="Rho_GTPase_activation_prot"/>
</dbReference>
<evidence type="ECO:0000259" key="5">
    <source>
        <dbReference type="PROSITE" id="PS50238"/>
    </source>
</evidence>
<feature type="compositionally biased region" description="Pro residues" evidence="4">
    <location>
        <begin position="848"/>
        <end position="869"/>
    </location>
</feature>
<evidence type="ECO:0000313" key="6">
    <source>
        <dbReference type="EMBL" id="PCG68586.1"/>
    </source>
</evidence>
<dbReference type="InterPro" id="IPR047165">
    <property type="entry name" value="RHG17/44/SH3BP1-like"/>
</dbReference>
<dbReference type="PROSITE" id="PS50238">
    <property type="entry name" value="RHOGAP"/>
    <property type="match status" value="1"/>
</dbReference>
<feature type="coiled-coil region" evidence="3">
    <location>
        <begin position="22"/>
        <end position="49"/>
    </location>
</feature>
<evidence type="ECO:0000256" key="2">
    <source>
        <dbReference type="ARBA" id="ARBA00022553"/>
    </source>
</evidence>
<dbReference type="Gene3D" id="1.10.555.10">
    <property type="entry name" value="Rho GTPase activation protein"/>
    <property type="match status" value="2"/>
</dbReference>
<keyword evidence="1" id="KW-0343">GTPase activation</keyword>
<dbReference type="FunFam" id="1.10.555.10:FF:000001">
    <property type="entry name" value="Rho GTPase activating protein 44"/>
    <property type="match status" value="1"/>
</dbReference>
<evidence type="ECO:0000256" key="4">
    <source>
        <dbReference type="SAM" id="MobiDB-lite"/>
    </source>
</evidence>
<feature type="compositionally biased region" description="Low complexity" evidence="4">
    <location>
        <begin position="890"/>
        <end position="908"/>
    </location>
</feature>
<feature type="compositionally biased region" description="Low complexity" evidence="4">
    <location>
        <begin position="585"/>
        <end position="596"/>
    </location>
</feature>
<keyword evidence="2" id="KW-0597">Phosphoprotein</keyword>
<reference evidence="6" key="1">
    <citation type="submission" date="2017-09" db="EMBL/GenBank/DDBJ databases">
        <title>Contemporary evolution of a Lepidopteran species, Heliothis virescens, in response to modern agricultural practices.</title>
        <authorList>
            <person name="Fritz M.L."/>
            <person name="Deyonke A.M."/>
            <person name="Papanicolaou A."/>
            <person name="Micinski S."/>
            <person name="Westbrook J."/>
            <person name="Gould F."/>
        </authorList>
    </citation>
    <scope>NUCLEOTIDE SEQUENCE [LARGE SCALE GENOMIC DNA]</scope>
    <source>
        <strain evidence="6">HvINT-</strain>
        <tissue evidence="6">Whole body</tissue>
    </source>
</reference>
<dbReference type="GO" id="GO:0005737">
    <property type="term" value="C:cytoplasm"/>
    <property type="evidence" value="ECO:0007669"/>
    <property type="project" value="InterPro"/>
</dbReference>
<dbReference type="PANTHER" id="PTHR14130">
    <property type="entry name" value="3BP-1 RELATED RHOGAP"/>
    <property type="match status" value="1"/>
</dbReference>
<feature type="compositionally biased region" description="Basic and acidic residues" evidence="4">
    <location>
        <begin position="695"/>
        <end position="709"/>
    </location>
</feature>
<feature type="region of interest" description="Disordered" evidence="4">
    <location>
        <begin position="582"/>
        <end position="709"/>
    </location>
</feature>
<dbReference type="InterPro" id="IPR027267">
    <property type="entry name" value="AH/BAR_dom_sf"/>
</dbReference>
<comment type="caution">
    <text evidence="6">The sequence shown here is derived from an EMBL/GenBank/DDBJ whole genome shotgun (WGS) entry which is preliminary data.</text>
</comment>
<dbReference type="PANTHER" id="PTHR14130:SF14">
    <property type="entry name" value="RHO GTPASE-ACTIVATING PROTEIN 92B"/>
    <property type="match status" value="1"/>
</dbReference>
<feature type="compositionally biased region" description="Low complexity" evidence="4">
    <location>
        <begin position="870"/>
        <end position="883"/>
    </location>
</feature>
<keyword evidence="3" id="KW-0175">Coiled coil</keyword>
<dbReference type="InterPro" id="IPR004148">
    <property type="entry name" value="BAR_dom"/>
</dbReference>
<dbReference type="SMART" id="SM00721">
    <property type="entry name" value="BAR"/>
    <property type="match status" value="1"/>
</dbReference>
<organism evidence="6">
    <name type="scientific">Heliothis virescens</name>
    <name type="common">Tobacco budworm moth</name>
    <dbReference type="NCBI Taxonomy" id="7102"/>
    <lineage>
        <taxon>Eukaryota</taxon>
        <taxon>Metazoa</taxon>
        <taxon>Ecdysozoa</taxon>
        <taxon>Arthropoda</taxon>
        <taxon>Hexapoda</taxon>
        <taxon>Insecta</taxon>
        <taxon>Pterygota</taxon>
        <taxon>Neoptera</taxon>
        <taxon>Endopterygota</taxon>
        <taxon>Lepidoptera</taxon>
        <taxon>Glossata</taxon>
        <taxon>Ditrysia</taxon>
        <taxon>Noctuoidea</taxon>
        <taxon>Noctuidae</taxon>
        <taxon>Heliothinae</taxon>
        <taxon>Heliothis</taxon>
    </lineage>
</organism>
<dbReference type="Pfam" id="PF03114">
    <property type="entry name" value="BAR"/>
    <property type="match status" value="1"/>
</dbReference>
<sequence>MKKQFYRVKQLADQTFSRSGKAEGLTDELQTADRKVEHLRNALQLVSKRLSTGAGSTQGQDPAAREKRLKKLPEYLLGLSMCEASNFDDDDSILKYILYECGKTEKFLANEIAEHELKVEQLVCAPLTTISDQDLPAIMKAKKQLNRLMSEKETATSRYHHLERQKEENPTKLNAAREELEDVGIRVEAARDALAADMFALVAKEAQLAHTLLQYVKLQRAYHESALHSLQDTVPELERFINDSSVKPVFGYPLEEHLRVTGRTIAFPIELCVCTLHELALNEEGLFRIAGDDSSVKPVFGYPLEEHLRVTGRTIAFPIELCVCTLHELALNEEGLFRIAGGTSKVRRMKLSLDAGLFNVPLPRDYRDMHVVASVLKCYLRELPEPLLTYRLYENFVTASRQPSEQTRLNAIWEAIHLLPEANFQNLRYLIKFLSTLTQNQSTNKMTPSNLAIVIAPNLLWAADESTFDMNITTAVNCIVELLIKHADWFYKDDLNFFISFTKEDLLPDQCEYGFSPNFVHGYNQTAALSHEPANGDYSSMSKSMFDYNHQSLSKLTDGAGRHSRSNSHDTSLILLENDMKKAQSNSSLSDQSSPPHGSPKPIMRRKNKPLAPVPPNFTPDKNKKVVVEPQPPPQPQQQPQPQPSAPEVVKEQTNTAKADIDKPAKPPRPVISDTGKVITGVQTINRSTYRQNKAMKEEARNELLADTRRQSLELDKDIMKPPDGKDSTLVVKNLRHKPAVPERPATLRPQSFRAPRSSLGDAPDLAGQPTVLERTHIYTVDKHHPTVIQVGATAVATDKDGEETPRATVQRTHSSGGRDGDLEEPRSLCVASRQLSQSEGDITECPSPRPQPGRPPRPLVPAPPPPVAAPATAGAAPSAPLAQSPPPAASTAQPAQAAPQAAPAVQPLRESTDL</sequence>
<dbReference type="Pfam" id="PF00620">
    <property type="entry name" value="RhoGAP"/>
    <property type="match status" value="1"/>
</dbReference>
<protein>
    <recommendedName>
        <fullName evidence="5">Rho-GAP domain-containing protein</fullName>
    </recommendedName>
</protein>
<proteinExistence type="predicted"/>
<dbReference type="EMBL" id="NWSH01002300">
    <property type="protein sequence ID" value="PCG68586.1"/>
    <property type="molecule type" value="Genomic_DNA"/>
</dbReference>
<feature type="compositionally biased region" description="Basic and acidic residues" evidence="4">
    <location>
        <begin position="817"/>
        <end position="827"/>
    </location>
</feature>
<dbReference type="GO" id="GO:0007165">
    <property type="term" value="P:signal transduction"/>
    <property type="evidence" value="ECO:0007669"/>
    <property type="project" value="InterPro"/>
</dbReference>
<dbReference type="Gene3D" id="1.20.1270.60">
    <property type="entry name" value="Arfaptin homology (AH) domain/BAR domain"/>
    <property type="match status" value="1"/>
</dbReference>
<dbReference type="InterPro" id="IPR000198">
    <property type="entry name" value="RhoGAP_dom"/>
</dbReference>
<dbReference type="CDD" id="cd07595">
    <property type="entry name" value="BAR_RhoGAP_Rich-like"/>
    <property type="match status" value="1"/>
</dbReference>
<feature type="compositionally biased region" description="Pro residues" evidence="4">
    <location>
        <begin position="630"/>
        <end position="645"/>
    </location>
</feature>
<evidence type="ECO:0000256" key="1">
    <source>
        <dbReference type="ARBA" id="ARBA00022468"/>
    </source>
</evidence>
<dbReference type="STRING" id="7102.A0A2A4JA08"/>
<feature type="coiled-coil region" evidence="3">
    <location>
        <begin position="138"/>
        <end position="193"/>
    </location>
</feature>
<dbReference type="AlphaFoldDB" id="A0A2A4JA08"/>
<dbReference type="GO" id="GO:0035020">
    <property type="term" value="P:regulation of Rac protein signal transduction"/>
    <property type="evidence" value="ECO:0007669"/>
    <property type="project" value="TreeGrafter"/>
</dbReference>
<dbReference type="SMART" id="SM00324">
    <property type="entry name" value="RhoGAP"/>
    <property type="match status" value="1"/>
</dbReference>
<dbReference type="SUPFAM" id="SSF103657">
    <property type="entry name" value="BAR/IMD domain-like"/>
    <property type="match status" value="1"/>
</dbReference>
<feature type="domain" description="Rho-GAP" evidence="5">
    <location>
        <begin position="302"/>
        <end position="491"/>
    </location>
</feature>
<feature type="compositionally biased region" description="Polar residues" evidence="4">
    <location>
        <begin position="681"/>
        <end position="692"/>
    </location>
</feature>
<feature type="region of interest" description="Disordered" evidence="4">
    <location>
        <begin position="793"/>
        <end position="915"/>
    </location>
</feature>
<accession>A0A2A4JA08</accession>
<evidence type="ECO:0000256" key="3">
    <source>
        <dbReference type="SAM" id="Coils"/>
    </source>
</evidence>
<dbReference type="SUPFAM" id="SSF48350">
    <property type="entry name" value="GTPase activation domain, GAP"/>
    <property type="match status" value="2"/>
</dbReference>
<dbReference type="GO" id="GO:0032956">
    <property type="term" value="P:regulation of actin cytoskeleton organization"/>
    <property type="evidence" value="ECO:0007669"/>
    <property type="project" value="TreeGrafter"/>
</dbReference>
<name>A0A2A4JA08_HELVI</name>
<gene>
    <name evidence="6" type="ORF">B5V51_5051</name>
</gene>